<comment type="cofactor">
    <cofactor evidence="1">
        <name>Fe(3+)</name>
        <dbReference type="ChEBI" id="CHEBI:29034"/>
    </cofactor>
</comment>
<dbReference type="EMBL" id="FNHQ01000013">
    <property type="protein sequence ID" value="SDM76609.1"/>
    <property type="molecule type" value="Genomic_DNA"/>
</dbReference>
<evidence type="ECO:0000256" key="3">
    <source>
        <dbReference type="ARBA" id="ARBA00022982"/>
    </source>
</evidence>
<dbReference type="InterPro" id="IPR024934">
    <property type="entry name" value="Rubredoxin-like_dom"/>
</dbReference>
<dbReference type="Pfam" id="PF21349">
    <property type="entry name" value="RUBY_RBDX"/>
    <property type="match status" value="1"/>
</dbReference>
<accession>A0A1G9VWF8</accession>
<keyword evidence="2" id="KW-0813">Transport</keyword>
<dbReference type="SUPFAM" id="SSF47240">
    <property type="entry name" value="Ferritin-like"/>
    <property type="match status" value="1"/>
</dbReference>
<organism evidence="6 7">
    <name type="scientific">Megasphaera paucivorans</name>
    <dbReference type="NCBI Taxonomy" id="349095"/>
    <lineage>
        <taxon>Bacteria</taxon>
        <taxon>Bacillati</taxon>
        <taxon>Bacillota</taxon>
        <taxon>Negativicutes</taxon>
        <taxon>Veillonellales</taxon>
        <taxon>Veillonellaceae</taxon>
        <taxon>Megasphaera</taxon>
    </lineage>
</organism>
<evidence type="ECO:0000256" key="1">
    <source>
        <dbReference type="ARBA" id="ARBA00001965"/>
    </source>
</evidence>
<dbReference type="RefSeq" id="WP_091650068.1">
    <property type="nucleotide sequence ID" value="NZ_FNHQ01000013.1"/>
</dbReference>
<proteinExistence type="predicted"/>
<dbReference type="Gene3D" id="1.20.1260.10">
    <property type="match status" value="1"/>
</dbReference>
<reference evidence="6 7" key="1">
    <citation type="submission" date="2016-10" db="EMBL/GenBank/DDBJ databases">
        <authorList>
            <person name="de Groot N.N."/>
        </authorList>
    </citation>
    <scope>NUCLEOTIDE SEQUENCE [LARGE SCALE GENOMIC DNA]</scope>
    <source>
        <strain evidence="6 7">DSM 16981</strain>
    </source>
</reference>
<keyword evidence="3" id="KW-0249">Electron transport</keyword>
<dbReference type="AlphaFoldDB" id="A0A1G9VWF8"/>
<dbReference type="PANTHER" id="PTHR43339:SF1">
    <property type="entry name" value="RUBRERYTHRIN"/>
    <property type="match status" value="1"/>
</dbReference>
<dbReference type="InterPro" id="IPR012347">
    <property type="entry name" value="Ferritin-like"/>
</dbReference>
<dbReference type="Pfam" id="PF02915">
    <property type="entry name" value="Rubrerythrin"/>
    <property type="match status" value="1"/>
</dbReference>
<dbReference type="GO" id="GO:0005506">
    <property type="term" value="F:iron ion binding"/>
    <property type="evidence" value="ECO:0007669"/>
    <property type="project" value="InterPro"/>
</dbReference>
<dbReference type="CDD" id="cd01046">
    <property type="entry name" value="Rubrerythrin_like"/>
    <property type="match status" value="1"/>
</dbReference>
<evidence type="ECO:0000259" key="5">
    <source>
        <dbReference type="PROSITE" id="PS50905"/>
    </source>
</evidence>
<protein>
    <submittedName>
        <fullName evidence="6">Rubrerythrin</fullName>
    </submittedName>
</protein>
<evidence type="ECO:0000256" key="2">
    <source>
        <dbReference type="ARBA" id="ARBA00022448"/>
    </source>
</evidence>
<dbReference type="OrthoDB" id="9805587at2"/>
<dbReference type="PANTHER" id="PTHR43339">
    <property type="entry name" value="RUBRERYTHRIN-RELATED"/>
    <property type="match status" value="1"/>
</dbReference>
<name>A0A1G9VWF8_9FIRM</name>
<dbReference type="InterPro" id="IPR045236">
    <property type="entry name" value="RevRr_diiron-bd_dom"/>
</dbReference>
<dbReference type="CDD" id="cd00350">
    <property type="entry name" value="rubredoxin_like"/>
    <property type="match status" value="1"/>
</dbReference>
<dbReference type="InterPro" id="IPR048574">
    <property type="entry name" value="RUBY_RBDX"/>
</dbReference>
<dbReference type="STRING" id="349095.SAMN05660299_01494"/>
<keyword evidence="7" id="KW-1185">Reference proteome</keyword>
<dbReference type="InterPro" id="IPR009078">
    <property type="entry name" value="Ferritin-like_SF"/>
</dbReference>
<dbReference type="InterPro" id="IPR003251">
    <property type="entry name" value="Rr_diiron-bd_dom"/>
</dbReference>
<sequence>MKKFVCSICGYVYEGEEAPEKCPQCGAPKEKFSELAAGKKEYVDEHIVGIAKGVDPRIIEGLRLNFTGECTEVGMYIAMGRQADREGYPEIAEAFKRYALEEADHASRFAEMLGEVLTADTLKNLELRAAAEQGACAGKKELATLAKQLNLDAIHDTVHEMAKDEARHGRGFDGLLARYFGHKN</sequence>
<dbReference type="PROSITE" id="PS50903">
    <property type="entry name" value="RUBREDOXIN_LIKE"/>
    <property type="match status" value="1"/>
</dbReference>
<dbReference type="Proteomes" id="UP000199309">
    <property type="component" value="Unassembled WGS sequence"/>
</dbReference>
<feature type="domain" description="Rubredoxin-like" evidence="4">
    <location>
        <begin position="1"/>
        <end position="35"/>
    </location>
</feature>
<evidence type="ECO:0000313" key="6">
    <source>
        <dbReference type="EMBL" id="SDM76609.1"/>
    </source>
</evidence>
<dbReference type="InterPro" id="IPR009040">
    <property type="entry name" value="Ferritin-like_diiron"/>
</dbReference>
<dbReference type="Gene3D" id="2.20.28.10">
    <property type="match status" value="1"/>
</dbReference>
<dbReference type="GO" id="GO:0016491">
    <property type="term" value="F:oxidoreductase activity"/>
    <property type="evidence" value="ECO:0007669"/>
    <property type="project" value="InterPro"/>
</dbReference>
<evidence type="ECO:0000313" key="7">
    <source>
        <dbReference type="Proteomes" id="UP000199309"/>
    </source>
</evidence>
<evidence type="ECO:0000259" key="4">
    <source>
        <dbReference type="PROSITE" id="PS50903"/>
    </source>
</evidence>
<gene>
    <name evidence="6" type="ORF">SAMN05660299_01494</name>
</gene>
<dbReference type="PROSITE" id="PS50905">
    <property type="entry name" value="FERRITIN_LIKE"/>
    <property type="match status" value="1"/>
</dbReference>
<dbReference type="InterPro" id="IPR052773">
    <property type="entry name" value="Anaerobic_Peroxidase-Rel"/>
</dbReference>
<dbReference type="SUPFAM" id="SSF57802">
    <property type="entry name" value="Rubredoxin-like"/>
    <property type="match status" value="1"/>
</dbReference>
<feature type="domain" description="Ferritin-like diiron" evidence="5">
    <location>
        <begin position="52"/>
        <end position="183"/>
    </location>
</feature>